<evidence type="ECO:0000256" key="8">
    <source>
        <dbReference type="ARBA" id="ARBA00023136"/>
    </source>
</evidence>
<evidence type="ECO:0000256" key="6">
    <source>
        <dbReference type="ARBA" id="ARBA00022847"/>
    </source>
</evidence>
<keyword evidence="5 9" id="KW-0812">Transmembrane</keyword>
<dbReference type="EMBL" id="SDPW01000001">
    <property type="protein sequence ID" value="RXZ54160.1"/>
    <property type="molecule type" value="Genomic_DNA"/>
</dbReference>
<name>A0A4Q2K1L8_9ACTN</name>
<dbReference type="Pfam" id="PF00083">
    <property type="entry name" value="Sugar_tr"/>
    <property type="match status" value="1"/>
</dbReference>
<feature type="transmembrane region" description="Helical" evidence="9">
    <location>
        <begin position="94"/>
        <end position="114"/>
    </location>
</feature>
<dbReference type="GO" id="GO:0015293">
    <property type="term" value="F:symporter activity"/>
    <property type="evidence" value="ECO:0007669"/>
    <property type="project" value="UniProtKB-KW"/>
</dbReference>
<protein>
    <submittedName>
        <fullName evidence="11">MFS transporter</fullName>
    </submittedName>
</protein>
<feature type="transmembrane region" description="Helical" evidence="9">
    <location>
        <begin position="159"/>
        <end position="181"/>
    </location>
</feature>
<reference evidence="11 12" key="1">
    <citation type="submission" date="2019-01" db="EMBL/GenBank/DDBJ databases">
        <title>Senegalimassilia sp. nov. KGMB04484 isolated human feces.</title>
        <authorList>
            <person name="Han K.-I."/>
            <person name="Kim J.-S."/>
            <person name="Lee K.C."/>
            <person name="Suh M.K."/>
            <person name="Eom M.K."/>
            <person name="Lee J.H."/>
            <person name="Park S.-H."/>
            <person name="Kang S.W."/>
            <person name="Park J.-E."/>
            <person name="Oh B.S."/>
            <person name="Yu S.Y."/>
            <person name="Choi S.-H."/>
            <person name="Lee D.H."/>
            <person name="Yoon H."/>
            <person name="Kim B.-Y."/>
            <person name="Lee J.H."/>
            <person name="Lee J.-S."/>
        </authorList>
    </citation>
    <scope>NUCLEOTIDE SEQUENCE [LARGE SCALE GENOMIC DNA]</scope>
    <source>
        <strain evidence="11 12">KGMB04484</strain>
    </source>
</reference>
<keyword evidence="8 9" id="KW-0472">Membrane</keyword>
<dbReference type="AlphaFoldDB" id="A0A4Q2K1L8"/>
<comment type="similarity">
    <text evidence="2">Belongs to the major facilitator superfamily. Metabolite:H+ Symporter (MHS) family (TC 2.A.1.6) family.</text>
</comment>
<feature type="transmembrane region" description="Helical" evidence="9">
    <location>
        <begin position="253"/>
        <end position="271"/>
    </location>
</feature>
<sequence>MSAISTDIPCSGVEEKKVPLKVALSSFLGNFIEWFDYATYTYFAITIGMVFFPDSAVDSTLMAFCVFALSFIFRPLGASFWGTMGDKKGRKWSLSVSILCMTGAAFLIGCLPTYETIGILSPILLLALRSIQGFSAAGEYSGAAVFLAEYAPANHRGKYCSLVAASTAMGLFAGSTAALIIKMAMPEVDVIAWGWRIPFLLAGPLGIAFHFYIKKCVDDSPVYEEMEEEIEEEEKAEASHPTRLVFTKYRKRLLSSIAATMVNSVGFYLVLTYLPTYLTQYAGVNAADAQLATDVALLAYILIVLAAGKISDHVGRRRMMLGACIAFILLSIPGFMMLNTASLPIIIVAQLMLCITLSINDSNIACYQAEMFPTEVRYTGAALGSNIAYVLFGGTASMVATALIDFTGNGMAPAYYMMAICLVAGIILWFTAHDYNGIELHDIK</sequence>
<evidence type="ECO:0000256" key="9">
    <source>
        <dbReference type="SAM" id="Phobius"/>
    </source>
</evidence>
<evidence type="ECO:0000256" key="4">
    <source>
        <dbReference type="ARBA" id="ARBA00022475"/>
    </source>
</evidence>
<dbReference type="PANTHER" id="PTHR43528:SF1">
    <property type="entry name" value="ALPHA-KETOGLUTARATE PERMEASE"/>
    <property type="match status" value="1"/>
</dbReference>
<dbReference type="Proteomes" id="UP000293345">
    <property type="component" value="Unassembled WGS sequence"/>
</dbReference>
<dbReference type="PROSITE" id="PS00216">
    <property type="entry name" value="SUGAR_TRANSPORT_1"/>
    <property type="match status" value="1"/>
</dbReference>
<evidence type="ECO:0000256" key="1">
    <source>
        <dbReference type="ARBA" id="ARBA00004651"/>
    </source>
</evidence>
<feature type="transmembrane region" description="Helical" evidence="9">
    <location>
        <begin position="344"/>
        <end position="366"/>
    </location>
</feature>
<evidence type="ECO:0000313" key="11">
    <source>
        <dbReference type="EMBL" id="RXZ54160.1"/>
    </source>
</evidence>
<feature type="transmembrane region" description="Helical" evidence="9">
    <location>
        <begin position="59"/>
        <end position="82"/>
    </location>
</feature>
<dbReference type="RefSeq" id="WP_129424248.1">
    <property type="nucleotide sequence ID" value="NZ_SDPW01000001.1"/>
</dbReference>
<keyword evidence="12" id="KW-1185">Reference proteome</keyword>
<keyword evidence="6" id="KW-0769">Symport</keyword>
<dbReference type="PANTHER" id="PTHR43528">
    <property type="entry name" value="ALPHA-KETOGLUTARATE PERMEASE"/>
    <property type="match status" value="1"/>
</dbReference>
<dbReference type="OrthoDB" id="8953821at2"/>
<feature type="transmembrane region" description="Helical" evidence="9">
    <location>
        <begin position="34"/>
        <end position="53"/>
    </location>
</feature>
<evidence type="ECO:0000259" key="10">
    <source>
        <dbReference type="PROSITE" id="PS50850"/>
    </source>
</evidence>
<dbReference type="InterPro" id="IPR051084">
    <property type="entry name" value="H+-coupled_symporters"/>
</dbReference>
<feature type="transmembrane region" description="Helical" evidence="9">
    <location>
        <begin position="414"/>
        <end position="432"/>
    </location>
</feature>
<dbReference type="Gene3D" id="1.20.1250.20">
    <property type="entry name" value="MFS general substrate transporter like domains"/>
    <property type="match status" value="2"/>
</dbReference>
<dbReference type="InterPro" id="IPR011701">
    <property type="entry name" value="MFS"/>
</dbReference>
<comment type="subcellular location">
    <subcellularLocation>
        <location evidence="1">Cell membrane</location>
        <topology evidence="1">Multi-pass membrane protein</topology>
    </subcellularLocation>
</comment>
<dbReference type="Pfam" id="PF07690">
    <property type="entry name" value="MFS_1"/>
    <property type="match status" value="1"/>
</dbReference>
<feature type="transmembrane region" description="Helical" evidence="9">
    <location>
        <begin position="291"/>
        <end position="308"/>
    </location>
</feature>
<keyword evidence="7 9" id="KW-1133">Transmembrane helix</keyword>
<feature type="transmembrane region" description="Helical" evidence="9">
    <location>
        <begin position="193"/>
        <end position="213"/>
    </location>
</feature>
<feature type="domain" description="Major facilitator superfamily (MFS) profile" evidence="10">
    <location>
        <begin position="22"/>
        <end position="436"/>
    </location>
</feature>
<comment type="caution">
    <text evidence="11">The sequence shown here is derived from an EMBL/GenBank/DDBJ whole genome shotgun (WGS) entry which is preliminary data.</text>
</comment>
<evidence type="ECO:0000256" key="3">
    <source>
        <dbReference type="ARBA" id="ARBA00022448"/>
    </source>
</evidence>
<proteinExistence type="inferred from homology"/>
<evidence type="ECO:0000313" key="12">
    <source>
        <dbReference type="Proteomes" id="UP000293345"/>
    </source>
</evidence>
<evidence type="ECO:0000256" key="5">
    <source>
        <dbReference type="ARBA" id="ARBA00022692"/>
    </source>
</evidence>
<dbReference type="InterPro" id="IPR005829">
    <property type="entry name" value="Sugar_transporter_CS"/>
</dbReference>
<keyword evidence="3" id="KW-0813">Transport</keyword>
<organism evidence="11 12">
    <name type="scientific">Senegalimassilia faecalis</name>
    <dbReference type="NCBI Taxonomy" id="2509433"/>
    <lineage>
        <taxon>Bacteria</taxon>
        <taxon>Bacillati</taxon>
        <taxon>Actinomycetota</taxon>
        <taxon>Coriobacteriia</taxon>
        <taxon>Coriobacteriales</taxon>
        <taxon>Coriobacteriaceae</taxon>
        <taxon>Senegalimassilia</taxon>
    </lineage>
</organism>
<dbReference type="InterPro" id="IPR005828">
    <property type="entry name" value="MFS_sugar_transport-like"/>
</dbReference>
<dbReference type="PROSITE" id="PS50850">
    <property type="entry name" value="MFS"/>
    <property type="match status" value="1"/>
</dbReference>
<dbReference type="InterPro" id="IPR020846">
    <property type="entry name" value="MFS_dom"/>
</dbReference>
<gene>
    <name evidence="11" type="ORF">ET524_06500</name>
</gene>
<evidence type="ECO:0000256" key="7">
    <source>
        <dbReference type="ARBA" id="ARBA00022989"/>
    </source>
</evidence>
<feature type="transmembrane region" description="Helical" evidence="9">
    <location>
        <begin position="320"/>
        <end position="338"/>
    </location>
</feature>
<dbReference type="InterPro" id="IPR036259">
    <property type="entry name" value="MFS_trans_sf"/>
</dbReference>
<feature type="transmembrane region" description="Helical" evidence="9">
    <location>
        <begin position="126"/>
        <end position="147"/>
    </location>
</feature>
<feature type="transmembrane region" description="Helical" evidence="9">
    <location>
        <begin position="387"/>
        <end position="408"/>
    </location>
</feature>
<keyword evidence="4" id="KW-1003">Cell membrane</keyword>
<accession>A0A4Q2K1L8</accession>
<evidence type="ECO:0000256" key="2">
    <source>
        <dbReference type="ARBA" id="ARBA00008240"/>
    </source>
</evidence>
<dbReference type="GO" id="GO:0005886">
    <property type="term" value="C:plasma membrane"/>
    <property type="evidence" value="ECO:0007669"/>
    <property type="project" value="UniProtKB-SubCell"/>
</dbReference>
<dbReference type="SUPFAM" id="SSF103473">
    <property type="entry name" value="MFS general substrate transporter"/>
    <property type="match status" value="1"/>
</dbReference>